<keyword evidence="3" id="KW-1185">Reference proteome</keyword>
<evidence type="ECO:0000256" key="1">
    <source>
        <dbReference type="SAM" id="MobiDB-lite"/>
    </source>
</evidence>
<gene>
    <name evidence="2" type="primary">ABSGL_14903.1 scaffold 15133</name>
</gene>
<sequence length="329" mass="36666">MNTIDFLSSDIEFPCDSNEPKLSASPCTKLPEPVDWSFHDYYNTVLEKAFSPITTLTDIRPVAEPVKEAAAQPPNYLKDWKNPSLFTVHDKQDDQAVILVLSNAIQSPSPPPSQQNNLRAALRGALDLVENDMQKNMHDSFQTPPAQQHQRGNRPFGNSSSVYNNNYLTWKDDVMAETFYLGSLDQDLWDDDDEEDDVNVIMRGDASPPYHVIDENPIIDSSLPSRISSIMPLSSTSQTPQAHPLSQQQQQPDIEVPIVSEPSSPSPSLASPPTIEPPTTTTTNSSSKSGSKIKSWNVWTKVKQATHPFTKQFKSSASSKKAFKRLFQH</sequence>
<feature type="region of interest" description="Disordered" evidence="1">
    <location>
        <begin position="229"/>
        <end position="293"/>
    </location>
</feature>
<feature type="compositionally biased region" description="Polar residues" evidence="1">
    <location>
        <begin position="139"/>
        <end position="159"/>
    </location>
</feature>
<reference evidence="2" key="1">
    <citation type="submission" date="2016-04" db="EMBL/GenBank/DDBJ databases">
        <authorList>
            <person name="Evans L.H."/>
            <person name="Alamgir A."/>
            <person name="Owens N."/>
            <person name="Weber N.D."/>
            <person name="Virtaneva K."/>
            <person name="Barbian K."/>
            <person name="Babar A."/>
            <person name="Rosenke K."/>
        </authorList>
    </citation>
    <scope>NUCLEOTIDE SEQUENCE [LARGE SCALE GENOMIC DNA]</scope>
    <source>
        <strain evidence="2">CBS 101.48</strain>
    </source>
</reference>
<dbReference type="EMBL" id="LT554999">
    <property type="protein sequence ID" value="SAM09229.1"/>
    <property type="molecule type" value="Genomic_DNA"/>
</dbReference>
<organism evidence="2">
    <name type="scientific">Absidia glauca</name>
    <name type="common">Pin mould</name>
    <dbReference type="NCBI Taxonomy" id="4829"/>
    <lineage>
        <taxon>Eukaryota</taxon>
        <taxon>Fungi</taxon>
        <taxon>Fungi incertae sedis</taxon>
        <taxon>Mucoromycota</taxon>
        <taxon>Mucoromycotina</taxon>
        <taxon>Mucoromycetes</taxon>
        <taxon>Mucorales</taxon>
        <taxon>Cunninghamellaceae</taxon>
        <taxon>Absidia</taxon>
    </lineage>
</organism>
<accession>A0A168SZW6</accession>
<feature type="compositionally biased region" description="Low complexity" evidence="1">
    <location>
        <begin position="238"/>
        <end position="293"/>
    </location>
</feature>
<dbReference type="OrthoDB" id="2288617at2759"/>
<dbReference type="AlphaFoldDB" id="A0A168SZW6"/>
<evidence type="ECO:0000313" key="3">
    <source>
        <dbReference type="Proteomes" id="UP000078561"/>
    </source>
</evidence>
<dbReference type="Proteomes" id="UP000078561">
    <property type="component" value="Unassembled WGS sequence"/>
</dbReference>
<dbReference type="InParanoid" id="A0A168SZW6"/>
<protein>
    <submittedName>
        <fullName evidence="2">Uncharacterized protein</fullName>
    </submittedName>
</protein>
<evidence type="ECO:0000313" key="2">
    <source>
        <dbReference type="EMBL" id="SAM09229.1"/>
    </source>
</evidence>
<dbReference type="OMA" id="HVIDENP"/>
<feature type="region of interest" description="Disordered" evidence="1">
    <location>
        <begin position="137"/>
        <end position="159"/>
    </location>
</feature>
<proteinExistence type="predicted"/>
<name>A0A168SZW6_ABSGL</name>